<dbReference type="RefSeq" id="WP_307322208.1">
    <property type="nucleotide sequence ID" value="NZ_JAUSUG010000002.1"/>
</dbReference>
<gene>
    <name evidence="1" type="ORF">J2S74_000861</name>
</gene>
<organism evidence="1 2">
    <name type="scientific">Evansella vedderi</name>
    <dbReference type="NCBI Taxonomy" id="38282"/>
    <lineage>
        <taxon>Bacteria</taxon>
        <taxon>Bacillati</taxon>
        <taxon>Bacillota</taxon>
        <taxon>Bacilli</taxon>
        <taxon>Bacillales</taxon>
        <taxon>Bacillaceae</taxon>
        <taxon>Evansella</taxon>
    </lineage>
</organism>
<accession>A0ABT9ZQL0</accession>
<protein>
    <submittedName>
        <fullName evidence="1">Uncharacterized protein</fullName>
    </submittedName>
</protein>
<evidence type="ECO:0000313" key="2">
    <source>
        <dbReference type="Proteomes" id="UP001230005"/>
    </source>
</evidence>
<name>A0ABT9ZQL0_9BACI</name>
<proteinExistence type="predicted"/>
<reference evidence="1 2" key="1">
    <citation type="submission" date="2023-07" db="EMBL/GenBank/DDBJ databases">
        <title>Genomic Encyclopedia of Type Strains, Phase IV (KMG-IV): sequencing the most valuable type-strain genomes for metagenomic binning, comparative biology and taxonomic classification.</title>
        <authorList>
            <person name="Goeker M."/>
        </authorList>
    </citation>
    <scope>NUCLEOTIDE SEQUENCE [LARGE SCALE GENOMIC DNA]</scope>
    <source>
        <strain evidence="1 2">DSM 9768</strain>
    </source>
</reference>
<evidence type="ECO:0000313" key="1">
    <source>
        <dbReference type="EMBL" id="MDQ0253489.1"/>
    </source>
</evidence>
<dbReference type="EMBL" id="JAUSUG010000002">
    <property type="protein sequence ID" value="MDQ0253489.1"/>
    <property type="molecule type" value="Genomic_DNA"/>
</dbReference>
<keyword evidence="2" id="KW-1185">Reference proteome</keyword>
<comment type="caution">
    <text evidence="1">The sequence shown here is derived from an EMBL/GenBank/DDBJ whole genome shotgun (WGS) entry which is preliminary data.</text>
</comment>
<dbReference type="Proteomes" id="UP001230005">
    <property type="component" value="Unassembled WGS sequence"/>
</dbReference>
<sequence>MGQHIGNVGILNLVNATEESVEGVESIGNVGMLLYGKETAHLVSKLNIGNIGKTIELPEDYRFYNGNLIIDQAYLDTIQDSIRLLVNGTVIIDKEVQPDQLQKGKISLIVNGSVYAPAHLSAAVGNILAEGGMKVDHYEGPQPRFESGEVTLSNAFLDALEDSQCLVISGVLRLAQDLDLKKFDEKISKLKLKGLVTLFENQESIFYKKAVSVNSKLVKVIPDGYEVLTKTLRLNSRSIRRFKNKKLYTKKPLILEGDVTREMLTNAITKLESTSFVICHETLEDLVYEIASNLDTEILSYKNSFVMVEGEDTWSNDEFLALENPTNFIVQGQLTLEGDVQGDVLSEKIAALDILGEVIVSEKKLKGSLQNVIRVNTGRIKDLGIRDGRMPQSLKNVGELSL</sequence>